<evidence type="ECO:0000256" key="7">
    <source>
        <dbReference type="ARBA" id="ARBA00022833"/>
    </source>
</evidence>
<dbReference type="GO" id="GO:0008198">
    <property type="term" value="F:ferrous iron binding"/>
    <property type="evidence" value="ECO:0007669"/>
    <property type="project" value="InterPro"/>
</dbReference>
<reference evidence="11" key="1">
    <citation type="journal article" date="2019" name="New Phytol.">
        <title>Evolution of L-DOPA 4,5-dioxygenase activity allows for recurrent specialisation to betalain pigmentation in Caryophyllales.</title>
        <authorList>
            <person name="Sheehan H."/>
            <person name="Feng T."/>
            <person name="Walker-Hale N."/>
            <person name="Lopez-Nieves S."/>
            <person name="Pucker B."/>
            <person name="Guo R."/>
            <person name="Yim W.C."/>
            <person name="Badgami R."/>
            <person name="Timoneda A."/>
            <person name="Zhao L."/>
            <person name="Tiley H."/>
            <person name="Copetti D."/>
            <person name="Sanderson M.J."/>
            <person name="Cushman J.C."/>
            <person name="Moore M.J."/>
            <person name="Smith S.A."/>
            <person name="Brockington S.F."/>
        </authorList>
    </citation>
    <scope>NUCLEOTIDE SEQUENCE</scope>
</reference>
<feature type="domain" description="Extradiol ring-cleavage dioxygenase class III enzyme subunit B" evidence="10">
    <location>
        <begin position="13"/>
        <end position="264"/>
    </location>
</feature>
<accession>A0A5B8XBU8</accession>
<dbReference type="InterPro" id="IPR014436">
    <property type="entry name" value="Extradiol_dOase_DODA"/>
</dbReference>
<dbReference type="CDD" id="cd07363">
    <property type="entry name" value="45_DOPA_Dioxygenase"/>
    <property type="match status" value="1"/>
</dbReference>
<comment type="similarity">
    <text evidence="4">Belongs to the DODA-type extradiol aromatic ring-opening dioxygenase family.</text>
</comment>
<dbReference type="GO" id="GO:0050297">
    <property type="term" value="F:stizolobate synthase activity"/>
    <property type="evidence" value="ECO:0007669"/>
    <property type="project" value="UniProtKB-EC"/>
</dbReference>
<dbReference type="GO" id="GO:0008270">
    <property type="term" value="F:zinc ion binding"/>
    <property type="evidence" value="ECO:0007669"/>
    <property type="project" value="InterPro"/>
</dbReference>
<evidence type="ECO:0000256" key="6">
    <source>
        <dbReference type="ARBA" id="ARBA00022723"/>
    </source>
</evidence>
<evidence type="ECO:0000313" key="11">
    <source>
        <dbReference type="EMBL" id="QED21476.1"/>
    </source>
</evidence>
<keyword evidence="7" id="KW-0862">Zinc</keyword>
<protein>
    <recommendedName>
        <fullName evidence="5">stizolobate synthase</fullName>
        <ecNumber evidence="5">1.13.11.29</ecNumber>
    </recommendedName>
</protein>
<dbReference type="InterPro" id="IPR004183">
    <property type="entry name" value="Xdiol_dOase_suB"/>
</dbReference>
<keyword evidence="6" id="KW-0479">Metal-binding</keyword>
<keyword evidence="8" id="KW-0223">Dioxygenase</keyword>
<evidence type="ECO:0000259" key="10">
    <source>
        <dbReference type="Pfam" id="PF02900"/>
    </source>
</evidence>
<comment type="catalytic activity">
    <reaction evidence="1">
        <text>L-dopa + O2 = 4-(L-alanin-3-yl)-2-hydroxy-cis,cis-muconate 6-semialdehyde + H(+)</text>
        <dbReference type="Rhea" id="RHEA:21220"/>
        <dbReference type="ChEBI" id="CHEBI:15378"/>
        <dbReference type="ChEBI" id="CHEBI:15379"/>
        <dbReference type="ChEBI" id="CHEBI:57504"/>
        <dbReference type="ChEBI" id="CHEBI:57639"/>
        <dbReference type="EC" id="1.13.11.29"/>
    </reaction>
</comment>
<evidence type="ECO:0000256" key="9">
    <source>
        <dbReference type="ARBA" id="ARBA00023002"/>
    </source>
</evidence>
<sequence>MVAVATGEKIRETYFLTHGDPIMYVDKTIKLRHFLEGWKKNVYMKKAPKSILMISAHWGTDNPTVTTVDQPDTIHDYDNYPDPLYQIKYPVFGAPELAKRVQELLGSSGLKCEEDNKRGFDHGVWFPLQFMYPEADIPVCQLSVQPSMDGAHHFNMGKALAPLMDEGILIIGSGGAVHPSDDTPHCPNAVAPWAAEFDDWLCDAVIKGRYEDVNNYNKLAPNWEIAHPGPEHLYPLHVALGAAGEKSIAETIHHSWARNGVFGYASFKFTSTSSTL</sequence>
<dbReference type="SUPFAM" id="SSF53213">
    <property type="entry name" value="LigB-like"/>
    <property type="match status" value="1"/>
</dbReference>
<evidence type="ECO:0000256" key="3">
    <source>
        <dbReference type="ARBA" id="ARBA00005034"/>
    </source>
</evidence>
<dbReference type="Pfam" id="PF02900">
    <property type="entry name" value="LigB"/>
    <property type="match status" value="1"/>
</dbReference>
<evidence type="ECO:0000256" key="4">
    <source>
        <dbReference type="ARBA" id="ARBA00007581"/>
    </source>
</evidence>
<dbReference type="Gene3D" id="3.40.830.10">
    <property type="entry name" value="LigB-like"/>
    <property type="match status" value="1"/>
</dbReference>
<comment type="pathway">
    <text evidence="3">Pigment biosynthesis; betalain biosynthesis.</text>
</comment>
<evidence type="ECO:0000256" key="8">
    <source>
        <dbReference type="ARBA" id="ARBA00022964"/>
    </source>
</evidence>
<proteinExistence type="evidence at transcript level"/>
<dbReference type="UniPathway" id="UPA00278"/>
<dbReference type="AlphaFoldDB" id="A0A5B8XBU8"/>
<evidence type="ECO:0000256" key="1">
    <source>
        <dbReference type="ARBA" id="ARBA00000466"/>
    </source>
</evidence>
<keyword evidence="9" id="KW-0560">Oxidoreductase</keyword>
<dbReference type="EC" id="1.13.11.29" evidence="5"/>
<dbReference type="EMBL" id="MN136225">
    <property type="protein sequence ID" value="QED21476.1"/>
    <property type="molecule type" value="mRNA"/>
</dbReference>
<dbReference type="SMR" id="A0A5B8XBU8"/>
<dbReference type="PIRSF" id="PIRSF006157">
    <property type="entry name" value="Doxgns_DODA"/>
    <property type="match status" value="1"/>
</dbReference>
<comment type="cofactor">
    <cofactor evidence="2">
        <name>Zn(2+)</name>
        <dbReference type="ChEBI" id="CHEBI:29105"/>
    </cofactor>
</comment>
<evidence type="ECO:0000256" key="5">
    <source>
        <dbReference type="ARBA" id="ARBA00013224"/>
    </source>
</evidence>
<dbReference type="PANTHER" id="PTHR30096:SF0">
    <property type="entry name" value="4,5-DOPA DIOXYGENASE EXTRADIOL-LIKE PROTEIN"/>
    <property type="match status" value="1"/>
</dbReference>
<evidence type="ECO:0000256" key="2">
    <source>
        <dbReference type="ARBA" id="ARBA00001947"/>
    </source>
</evidence>
<dbReference type="PANTHER" id="PTHR30096">
    <property type="entry name" value="4,5-DOPA DIOXYGENASE EXTRADIOL-LIKE PROTEIN"/>
    <property type="match status" value="1"/>
</dbReference>
<organism evidence="11">
    <name type="scientific">Mesembryanthemum crystallinum</name>
    <name type="common">Common ice plant</name>
    <name type="synonym">Cryophytum crystallinum</name>
    <dbReference type="NCBI Taxonomy" id="3544"/>
    <lineage>
        <taxon>Eukaryota</taxon>
        <taxon>Viridiplantae</taxon>
        <taxon>Streptophyta</taxon>
        <taxon>Embryophyta</taxon>
        <taxon>Tracheophyta</taxon>
        <taxon>Spermatophyta</taxon>
        <taxon>Magnoliopsida</taxon>
        <taxon>eudicotyledons</taxon>
        <taxon>Gunneridae</taxon>
        <taxon>Pentapetalae</taxon>
        <taxon>Caryophyllales</taxon>
        <taxon>Aizoaceae</taxon>
        <taxon>Mesembryanthemum</taxon>
        <taxon>Mesembryanthemum subgen. Cryophytum</taxon>
    </lineage>
</organism>
<name>A0A5B8XBU8_MESCR</name>